<reference evidence="3 4" key="1">
    <citation type="submission" date="2021-04" db="EMBL/GenBank/DDBJ databases">
        <title>The genome sequence of type strain Ideonella paludis KCTC 32238.</title>
        <authorList>
            <person name="Liu Y."/>
        </authorList>
    </citation>
    <scope>NUCLEOTIDE SEQUENCE [LARGE SCALE GENOMIC DNA]</scope>
    <source>
        <strain evidence="3 4">KCTC 32238</strain>
    </source>
</reference>
<keyword evidence="4" id="KW-1185">Reference proteome</keyword>
<accession>A0ABS5DX64</accession>
<dbReference type="InterPro" id="IPR058515">
    <property type="entry name" value="DUF8202"/>
</dbReference>
<gene>
    <name evidence="3" type="ORF">KAK11_10430</name>
</gene>
<dbReference type="Proteomes" id="UP000672097">
    <property type="component" value="Unassembled WGS sequence"/>
</dbReference>
<dbReference type="Pfam" id="PF20419">
    <property type="entry name" value="DUF6701"/>
    <property type="match status" value="1"/>
</dbReference>
<evidence type="ECO:0000313" key="3">
    <source>
        <dbReference type="EMBL" id="MBQ0935745.1"/>
    </source>
</evidence>
<dbReference type="EMBL" id="JAGQDG010000003">
    <property type="protein sequence ID" value="MBQ0935745.1"/>
    <property type="molecule type" value="Genomic_DNA"/>
</dbReference>
<sequence>MTVLINELPSLLRAVHLTKLFGAVVVRGRWLLALLLALLAGLVQAQTYTRLSTPYTWDTVSINSGVVGDDVSSGLISMGFNFPIGGQTYSSLYFSSNGFVNFTTASGSLSNAVPPTSNAPYPALIVYWDDLHPGYGGSSITYDTLGTAPNRRFVISYNNVSQYGNSAYRYTFQVALFESGNVEYRYQSMACCVSTASVGIQVSATDYASYGDVNTMPGGTAILWAARENSSPGGLSGHVWWGRAGTIGLADNADVVTWSNAANYAKNLTGSTTRPKYRNNNAQNINFNPVVEFTSATASDAAAQFFSAPSFLGASTWNQAHYALVGYPSSQRQGDRVLYEDAASPVGADGRLSIHWAWLDDRVFWDAGASGNGNRTFYLDTDVANKASIWLFNADTATASPSGSRLGIRRDGLAKATSGAPAAFTGINANFRVGYGGVDSTFRGVLAEGMLFLGNTMSNTQAAQLESYLGVKYGVTLGGNAATATSYLNSAGATVWAANTGYHHNVAGVARDDVTKLDQRISRSVNSGDQITVTTNATVPSTASVISAQTGSAFATDRSYTIWGDNNGVVSDTVAITAGFIAGRSRSARVWRLQMTGTVPTQLTVCIPDALIPAAFLTGDLTDLKLTGATAADFSAGNSLYTMTAGTCPGTGVGVTTGVPGRYATFDSTVLNGMGGLGYFSVSRKMLDHIEITADANSGVTCAPTTYTVKACGDASCSSLYTGGLTGTLTLTGSGVTSLPSGGAPFTIAAGQSSTTVSAQVLSVSTATVGATGLSLTPANAKPVFCGLGVAANASNACSMSVSSAGLLMSVPSHYAGASQTLSIKAVRSSDNAQVCVPAFANVTRTVKATCSYVNPSSGTAPVQLGSVKLNSGNTNSACDVTGQNLSLAFDATGAASTTL</sequence>
<feature type="domain" description="DUF8202" evidence="2">
    <location>
        <begin position="463"/>
        <end position="642"/>
    </location>
</feature>
<protein>
    <submittedName>
        <fullName evidence="3">Uncharacterized protein</fullName>
    </submittedName>
</protein>
<feature type="domain" description="DUF6701" evidence="1">
    <location>
        <begin position="792"/>
        <end position="899"/>
    </location>
</feature>
<proteinExistence type="predicted"/>
<dbReference type="Pfam" id="PF26628">
    <property type="entry name" value="DUF8202"/>
    <property type="match status" value="1"/>
</dbReference>
<comment type="caution">
    <text evidence="3">The sequence shown here is derived from an EMBL/GenBank/DDBJ whole genome shotgun (WGS) entry which is preliminary data.</text>
</comment>
<evidence type="ECO:0000313" key="4">
    <source>
        <dbReference type="Proteomes" id="UP000672097"/>
    </source>
</evidence>
<dbReference type="RefSeq" id="WP_375140679.1">
    <property type="nucleotide sequence ID" value="NZ_JAGQDG010000003.1"/>
</dbReference>
<evidence type="ECO:0000259" key="2">
    <source>
        <dbReference type="Pfam" id="PF26628"/>
    </source>
</evidence>
<dbReference type="InterPro" id="IPR046524">
    <property type="entry name" value="DUF6701"/>
</dbReference>
<evidence type="ECO:0000259" key="1">
    <source>
        <dbReference type="Pfam" id="PF20419"/>
    </source>
</evidence>
<organism evidence="3 4">
    <name type="scientific">Ideonella paludis</name>
    <dbReference type="NCBI Taxonomy" id="1233411"/>
    <lineage>
        <taxon>Bacteria</taxon>
        <taxon>Pseudomonadati</taxon>
        <taxon>Pseudomonadota</taxon>
        <taxon>Betaproteobacteria</taxon>
        <taxon>Burkholderiales</taxon>
        <taxon>Sphaerotilaceae</taxon>
        <taxon>Ideonella</taxon>
    </lineage>
</organism>
<feature type="non-terminal residue" evidence="3">
    <location>
        <position position="900"/>
    </location>
</feature>
<name>A0ABS5DX64_9BURK</name>